<dbReference type="PANTHER" id="PTHR12121:SF34">
    <property type="entry name" value="PROTEIN ANGEL"/>
    <property type="match status" value="1"/>
</dbReference>
<feature type="compositionally biased region" description="Basic and acidic residues" evidence="1">
    <location>
        <begin position="285"/>
        <end position="294"/>
    </location>
</feature>
<dbReference type="PANTHER" id="PTHR12121">
    <property type="entry name" value="CARBON CATABOLITE REPRESSOR PROTEIN 4"/>
    <property type="match status" value="1"/>
</dbReference>
<dbReference type="InterPro" id="IPR050410">
    <property type="entry name" value="CCR4/nocturin_mRNA_transcr"/>
</dbReference>
<dbReference type="OrthoDB" id="10253982at2759"/>
<evidence type="ECO:0000259" key="2">
    <source>
        <dbReference type="Pfam" id="PF03372"/>
    </source>
</evidence>
<dbReference type="Gene3D" id="3.60.10.10">
    <property type="entry name" value="Endonuclease/exonuclease/phosphatase"/>
    <property type="match status" value="1"/>
</dbReference>
<dbReference type="InterPro" id="IPR036691">
    <property type="entry name" value="Endo/exonu/phosph_ase_sf"/>
</dbReference>
<dbReference type="SUPFAM" id="SSF56219">
    <property type="entry name" value="DNase I-like"/>
    <property type="match status" value="1"/>
</dbReference>
<comment type="caution">
    <text evidence="3">The sequence shown here is derived from an EMBL/GenBank/DDBJ whole genome shotgun (WGS) entry which is preliminary data.</text>
</comment>
<dbReference type="AlphaFoldDB" id="A0A016SCG9"/>
<dbReference type="Proteomes" id="UP000024635">
    <property type="component" value="Unassembled WGS sequence"/>
</dbReference>
<proteinExistence type="predicted"/>
<keyword evidence="4" id="KW-1185">Reference proteome</keyword>
<feature type="region of interest" description="Disordered" evidence="1">
    <location>
        <begin position="67"/>
        <end position="100"/>
    </location>
</feature>
<reference evidence="4" key="1">
    <citation type="journal article" date="2015" name="Nat. Genet.">
        <title>The genome and transcriptome of the zoonotic hookworm Ancylostoma ceylanicum identify infection-specific gene families.</title>
        <authorList>
            <person name="Schwarz E.M."/>
            <person name="Hu Y."/>
            <person name="Antoshechkin I."/>
            <person name="Miller M.M."/>
            <person name="Sternberg P.W."/>
            <person name="Aroian R.V."/>
        </authorList>
    </citation>
    <scope>NUCLEOTIDE SEQUENCE</scope>
    <source>
        <strain evidence="4">HY135</strain>
    </source>
</reference>
<feature type="region of interest" description="Disordered" evidence="1">
    <location>
        <begin position="266"/>
        <end position="294"/>
    </location>
</feature>
<evidence type="ECO:0000256" key="1">
    <source>
        <dbReference type="SAM" id="MobiDB-lite"/>
    </source>
</evidence>
<organism evidence="3 4">
    <name type="scientific">Ancylostoma ceylanicum</name>
    <dbReference type="NCBI Taxonomy" id="53326"/>
    <lineage>
        <taxon>Eukaryota</taxon>
        <taxon>Metazoa</taxon>
        <taxon>Ecdysozoa</taxon>
        <taxon>Nematoda</taxon>
        <taxon>Chromadorea</taxon>
        <taxon>Rhabditida</taxon>
        <taxon>Rhabditina</taxon>
        <taxon>Rhabditomorpha</taxon>
        <taxon>Strongyloidea</taxon>
        <taxon>Ancylostomatidae</taxon>
        <taxon>Ancylostomatinae</taxon>
        <taxon>Ancylostoma</taxon>
    </lineage>
</organism>
<evidence type="ECO:0000313" key="4">
    <source>
        <dbReference type="Proteomes" id="UP000024635"/>
    </source>
</evidence>
<name>A0A016SCG9_9BILA</name>
<dbReference type="GO" id="GO:0000175">
    <property type="term" value="F:3'-5'-RNA exonuclease activity"/>
    <property type="evidence" value="ECO:0007669"/>
    <property type="project" value="TreeGrafter"/>
</dbReference>
<dbReference type="EMBL" id="JARK01001584">
    <property type="protein sequence ID" value="EYB88393.1"/>
    <property type="molecule type" value="Genomic_DNA"/>
</dbReference>
<dbReference type="STRING" id="53326.A0A016SCG9"/>
<dbReference type="InterPro" id="IPR005135">
    <property type="entry name" value="Endo/exonuclease/phosphatase"/>
</dbReference>
<evidence type="ECO:0000313" key="3">
    <source>
        <dbReference type="EMBL" id="EYB88393.1"/>
    </source>
</evidence>
<feature type="compositionally biased region" description="Acidic residues" evidence="1">
    <location>
        <begin position="79"/>
        <end position="88"/>
    </location>
</feature>
<feature type="domain" description="Endonuclease/exonuclease/phosphatase" evidence="2">
    <location>
        <begin position="326"/>
        <end position="619"/>
    </location>
</feature>
<protein>
    <recommendedName>
        <fullName evidence="2">Endonuclease/exonuclease/phosphatase domain-containing protein</fullName>
    </recommendedName>
</protein>
<sequence>MHSLAQRSSNKASVPLIFPKTKDVSTEESSSINIFRLILDEDHRTRQEQPVVDLDAEAHIENPEAICESPVAKKRREDPEIDDLIIVDDTEKKPSSSTPIKEFSFAKPEKVKQIGTRRSSKLPWNQQEASFHIPEPVTTSPPAPPSMETVIDLTVEEDVTVSKSATLRDVLDDLTSASPPEEGEIVESSDDADTGESCVIDLTCEEDLQLTLRSQEEGDVIDLTVGNDISDSGSEIMCMEDLTVVDEEEITIIQCDDVAQVTKSQKKSKKRKSMRSVCSGIGRKPSNDDALSRSTKELTGVTPRYWEKFTGAPQPSSSNVEFRVCSYNVLCQLTTLKTMYLYRHLGQDDSPLQWENRWPILEQELLRLNADIYGLQEVQYDHFDSHFRATMSKVGYAAYYKRRTGGMNDGCAVLVRKSKFDVVHYRIVEYYVGAGTSMDRDQIGQILRLKCKKTGQELIYANTHLLFNSSRGDIKIGQLAMLFANIQDISALDESPVSVDQNGASDSVQNHQEPLFSIPDFGGAIGRRRGRGLASFRLVHPGSALSEDNFTLRRSSSSTLYRMEIAFQLLLASEYMVRKPCNLEKNEEPRRVLKTSPCPVIINGDFNIEPLSYVYTYVSESSVFLRGLPRNELSGQGERGGPCVKAENILPRATNVGRDSMFIDRNAPRIVPADYFTHPLRLASVYHHFRDDGKKEVSTYHKEVGNPDFIFYSIEKKMMMDSVTQVYELPELRLLRRLGLPDHETLRNTLGPWPNPYVPSDHIPLVADFVLSKSKQK</sequence>
<accession>A0A016SCG9</accession>
<dbReference type="Pfam" id="PF03372">
    <property type="entry name" value="Exo_endo_phos"/>
    <property type="match status" value="1"/>
</dbReference>
<gene>
    <name evidence="3" type="primary">Acey_s0248.g95</name>
    <name evidence="3" type="synonym">Acey-W02G9.5</name>
    <name evidence="3" type="ORF">Y032_0248g95</name>
</gene>